<sequence>MHKIFSQHSKKKIPLAGLSVEKSWVRCVVLGWEKGHLSVKKKIEYPVPEETSLFESFFDWVKLLKNLVEEASFPKNVLINCTLPITHIFLETLHFPELPQRELEKALEWEVKRRFKVAWDKICCDSFRYESNERSSAPKVSLLVSAALNLVIKRFLRILHHSRIGAACIEPPQVSLLRGVGGPYGSDYRPVTLFYADGTILHRLMVSEEEYIFTDTVSSVLSMDDESIGIDSLLLKDNHWFWAGGESGTALEIRKRMAPEMKELPPLNHMWNIKGHALSLKGWEIPFGLALRELQWTLN</sequence>
<dbReference type="Proteomes" id="UP000002366">
    <property type="component" value="Chromosome"/>
</dbReference>
<protein>
    <recommendedName>
        <fullName evidence="3">Tfp pilus assembly protein ATPase PilM-like protein</fullName>
    </recommendedName>
</protein>
<proteinExistence type="predicted"/>
<dbReference type="Gene3D" id="3.30.420.40">
    <property type="match status" value="2"/>
</dbReference>
<dbReference type="STRING" id="572547.Amico_0772"/>
<dbReference type="HOGENOM" id="CLU_929512_0_0_0"/>
<accession>D5EEC3</accession>
<evidence type="ECO:0000313" key="2">
    <source>
        <dbReference type="Proteomes" id="UP000002366"/>
    </source>
</evidence>
<name>D5EEC3_AMICL</name>
<dbReference type="EMBL" id="CP001997">
    <property type="protein sequence ID" value="ADE56905.1"/>
    <property type="molecule type" value="Genomic_DNA"/>
</dbReference>
<dbReference type="Gene3D" id="3.30.1490.300">
    <property type="match status" value="1"/>
</dbReference>
<dbReference type="eggNOG" id="COG4972">
    <property type="taxonomic scope" value="Bacteria"/>
</dbReference>
<keyword evidence="2" id="KW-1185">Reference proteome</keyword>
<organism evidence="1 2">
    <name type="scientific">Aminobacterium colombiense (strain DSM 12261 / ALA-1)</name>
    <dbReference type="NCBI Taxonomy" id="572547"/>
    <lineage>
        <taxon>Bacteria</taxon>
        <taxon>Thermotogati</taxon>
        <taxon>Synergistota</taxon>
        <taxon>Synergistia</taxon>
        <taxon>Synergistales</taxon>
        <taxon>Aminobacteriaceae</taxon>
        <taxon>Aminobacterium</taxon>
    </lineage>
</organism>
<evidence type="ECO:0000313" key="1">
    <source>
        <dbReference type="EMBL" id="ADE56905.1"/>
    </source>
</evidence>
<gene>
    <name evidence="1" type="ordered locus">Amico_0772</name>
</gene>
<evidence type="ECO:0008006" key="3">
    <source>
        <dbReference type="Google" id="ProtNLM"/>
    </source>
</evidence>
<dbReference type="AlphaFoldDB" id="D5EEC3"/>
<dbReference type="KEGG" id="aco:Amico_0772"/>
<reference evidence="1 2" key="1">
    <citation type="journal article" date="2010" name="Stand. Genomic Sci.">
        <title>Complete genome sequence of Aminobacterium colombiense type strain (ALA-1).</title>
        <authorList>
            <person name="Chertkov O."/>
            <person name="Sikorski J."/>
            <person name="Brambilla E."/>
            <person name="Lapidus A."/>
            <person name="Copeland A."/>
            <person name="Glavina Del Rio T."/>
            <person name="Nolan M."/>
            <person name="Lucas S."/>
            <person name="Tice H."/>
            <person name="Cheng J.F."/>
            <person name="Han C."/>
            <person name="Detter J.C."/>
            <person name="Bruce D."/>
            <person name="Tapia R."/>
            <person name="Goodwin L."/>
            <person name="Pitluck S."/>
            <person name="Liolios K."/>
            <person name="Ivanova N."/>
            <person name="Mavromatis K."/>
            <person name="Ovchinnikova G."/>
            <person name="Pati A."/>
            <person name="Chen A."/>
            <person name="Palaniappan K."/>
            <person name="Land M."/>
            <person name="Hauser L."/>
            <person name="Chang Y.J."/>
            <person name="Jeffries C.D."/>
            <person name="Spring S."/>
            <person name="Rohde M."/>
            <person name="Goker M."/>
            <person name="Bristow J."/>
            <person name="Eisen J.A."/>
            <person name="Markowitz V."/>
            <person name="Hugenholtz P."/>
            <person name="Kyrpides N.C."/>
            <person name="Klenk H.P."/>
        </authorList>
    </citation>
    <scope>NUCLEOTIDE SEQUENCE [LARGE SCALE GENOMIC DNA]</scope>
    <source>
        <strain evidence="2">DSM 12261 / ALA-1</strain>
    </source>
</reference>